<proteinExistence type="predicted"/>
<sequence>MYKRLNNLTKASEEFLLKKKLISLGSRILHTVIEDISGLYSDFKYLMIFSETIKRDELHAFIENLKEEISLLDKIEK</sequence>
<name>A0A0F9B895_9ZZZZ</name>
<gene>
    <name evidence="1" type="ORF">LCGC14_2758660</name>
</gene>
<reference evidence="1" key="1">
    <citation type="journal article" date="2015" name="Nature">
        <title>Complex archaea that bridge the gap between prokaryotes and eukaryotes.</title>
        <authorList>
            <person name="Spang A."/>
            <person name="Saw J.H."/>
            <person name="Jorgensen S.L."/>
            <person name="Zaremba-Niedzwiedzka K."/>
            <person name="Martijn J."/>
            <person name="Lind A.E."/>
            <person name="van Eijk R."/>
            <person name="Schleper C."/>
            <person name="Guy L."/>
            <person name="Ettema T.J."/>
        </authorList>
    </citation>
    <scope>NUCLEOTIDE SEQUENCE</scope>
</reference>
<comment type="caution">
    <text evidence="1">The sequence shown here is derived from an EMBL/GenBank/DDBJ whole genome shotgun (WGS) entry which is preliminary data.</text>
</comment>
<dbReference type="EMBL" id="LAZR01050649">
    <property type="protein sequence ID" value="KKK86894.1"/>
    <property type="molecule type" value="Genomic_DNA"/>
</dbReference>
<accession>A0A0F9B895</accession>
<dbReference type="AlphaFoldDB" id="A0A0F9B895"/>
<evidence type="ECO:0000313" key="1">
    <source>
        <dbReference type="EMBL" id="KKK86894.1"/>
    </source>
</evidence>
<protein>
    <submittedName>
        <fullName evidence="1">Uncharacterized protein</fullName>
    </submittedName>
</protein>
<organism evidence="1">
    <name type="scientific">marine sediment metagenome</name>
    <dbReference type="NCBI Taxonomy" id="412755"/>
    <lineage>
        <taxon>unclassified sequences</taxon>
        <taxon>metagenomes</taxon>
        <taxon>ecological metagenomes</taxon>
    </lineage>
</organism>